<comment type="caution">
    <text evidence="2">The sequence shown here is derived from an EMBL/GenBank/DDBJ whole genome shotgun (WGS) entry which is preliminary data.</text>
</comment>
<gene>
    <name evidence="2" type="ORF">V7x_36750</name>
</gene>
<evidence type="ECO:0000313" key="3">
    <source>
        <dbReference type="Proteomes" id="UP000316476"/>
    </source>
</evidence>
<dbReference type="EMBL" id="SJPZ01000002">
    <property type="protein sequence ID" value="TWU61984.1"/>
    <property type="molecule type" value="Genomic_DNA"/>
</dbReference>
<dbReference type="Proteomes" id="UP000316476">
    <property type="component" value="Unassembled WGS sequence"/>
</dbReference>
<proteinExistence type="predicted"/>
<keyword evidence="1" id="KW-0175">Coiled coil</keyword>
<sequence length="92" mass="10237">MILGIAIVVVLVLVAVALLPAKKRDRDGGNLNFTQPFVRQANFRQQQLNEEAEAIADEYQRRADEAWREELGEKAATLLKAKPATTSRSTKS</sequence>
<dbReference type="AlphaFoldDB" id="A0A5C6FKZ7"/>
<name>A0A5C6FKZ7_9PLAN</name>
<dbReference type="RefSeq" id="WP_146414744.1">
    <property type="nucleotide sequence ID" value="NZ_SJPZ01000002.1"/>
</dbReference>
<protein>
    <submittedName>
        <fullName evidence="2">Uncharacterized protein</fullName>
    </submittedName>
</protein>
<evidence type="ECO:0000256" key="1">
    <source>
        <dbReference type="SAM" id="Coils"/>
    </source>
</evidence>
<accession>A0A5C6FKZ7</accession>
<evidence type="ECO:0000313" key="2">
    <source>
        <dbReference type="EMBL" id="TWU61984.1"/>
    </source>
</evidence>
<dbReference type="OrthoDB" id="289004at2"/>
<reference evidence="2 3" key="1">
    <citation type="submission" date="2019-02" db="EMBL/GenBank/DDBJ databases">
        <title>Deep-cultivation of Planctomycetes and their phenomic and genomic characterization uncovers novel biology.</title>
        <authorList>
            <person name="Wiegand S."/>
            <person name="Jogler M."/>
            <person name="Boedeker C."/>
            <person name="Pinto D."/>
            <person name="Vollmers J."/>
            <person name="Rivas-Marin E."/>
            <person name="Kohn T."/>
            <person name="Peeters S.H."/>
            <person name="Heuer A."/>
            <person name="Rast P."/>
            <person name="Oberbeckmann S."/>
            <person name="Bunk B."/>
            <person name="Jeske O."/>
            <person name="Meyerdierks A."/>
            <person name="Storesund J.E."/>
            <person name="Kallscheuer N."/>
            <person name="Luecker S."/>
            <person name="Lage O.M."/>
            <person name="Pohl T."/>
            <person name="Merkel B.J."/>
            <person name="Hornburger P."/>
            <person name="Mueller R.-W."/>
            <person name="Bruemmer F."/>
            <person name="Labrenz M."/>
            <person name="Spormann A.M."/>
            <person name="Op Den Camp H."/>
            <person name="Overmann J."/>
            <person name="Amann R."/>
            <person name="Jetten M.S.M."/>
            <person name="Mascher T."/>
            <person name="Medema M.H."/>
            <person name="Devos D.P."/>
            <person name="Kaster A.-K."/>
            <person name="Ovreas L."/>
            <person name="Rohde M."/>
            <person name="Galperin M.Y."/>
            <person name="Jogler C."/>
        </authorList>
    </citation>
    <scope>NUCLEOTIDE SEQUENCE [LARGE SCALE GENOMIC DNA]</scope>
    <source>
        <strain evidence="2 3">V7</strain>
    </source>
</reference>
<organism evidence="2 3">
    <name type="scientific">Crateriforma conspicua</name>
    <dbReference type="NCBI Taxonomy" id="2527996"/>
    <lineage>
        <taxon>Bacteria</taxon>
        <taxon>Pseudomonadati</taxon>
        <taxon>Planctomycetota</taxon>
        <taxon>Planctomycetia</taxon>
        <taxon>Planctomycetales</taxon>
        <taxon>Planctomycetaceae</taxon>
        <taxon>Crateriforma</taxon>
    </lineage>
</organism>
<feature type="coiled-coil region" evidence="1">
    <location>
        <begin position="38"/>
        <end position="69"/>
    </location>
</feature>